<name>A0ABR0I9U0_9PEZI</name>
<comment type="caution">
    <text evidence="1">The sequence shown here is derived from an EMBL/GenBank/DDBJ whole genome shotgun (WGS) entry which is preliminary data.</text>
</comment>
<sequence>MFSEEAGSRREVAVPAGAWKTPWLEVVLGRKARGSRVKSWLPAMKSLRGGVDGAEEGEGVGEFGESRILGEVAAVDGDVDEYVWDCVLCGFAAVGVREDEELGLDRGVHFG</sequence>
<protein>
    <submittedName>
        <fullName evidence="1">Uncharacterized protein</fullName>
    </submittedName>
</protein>
<proteinExistence type="predicted"/>
<dbReference type="RefSeq" id="XP_062800371.1">
    <property type="nucleotide sequence ID" value="XM_062940566.1"/>
</dbReference>
<dbReference type="Proteomes" id="UP001323617">
    <property type="component" value="Unassembled WGS sequence"/>
</dbReference>
<dbReference type="EMBL" id="JAFFHC010000004">
    <property type="protein sequence ID" value="KAK4676901.1"/>
    <property type="molecule type" value="Genomic_DNA"/>
</dbReference>
<dbReference type="GeneID" id="87961187"/>
<reference evidence="1 2" key="1">
    <citation type="journal article" date="2023" name="bioRxiv">
        <title>High-quality genome assemblies of four members of thePodospora anserinaspecies complex.</title>
        <authorList>
            <person name="Ament-Velasquez S.L."/>
            <person name="Vogan A.A."/>
            <person name="Wallerman O."/>
            <person name="Hartmann F."/>
            <person name="Gautier V."/>
            <person name="Silar P."/>
            <person name="Giraud T."/>
            <person name="Johannesson H."/>
        </authorList>
    </citation>
    <scope>NUCLEOTIDE SEQUENCE [LARGE SCALE GENOMIC DNA]</scope>
    <source>
        <strain evidence="1 2">CBS 124.78</strain>
    </source>
</reference>
<evidence type="ECO:0000313" key="2">
    <source>
        <dbReference type="Proteomes" id="UP001323617"/>
    </source>
</evidence>
<keyword evidence="2" id="KW-1185">Reference proteome</keyword>
<accession>A0ABR0I9U0</accession>
<organism evidence="1 2">
    <name type="scientific">Podospora pseudoanserina</name>
    <dbReference type="NCBI Taxonomy" id="2609844"/>
    <lineage>
        <taxon>Eukaryota</taxon>
        <taxon>Fungi</taxon>
        <taxon>Dikarya</taxon>
        <taxon>Ascomycota</taxon>
        <taxon>Pezizomycotina</taxon>
        <taxon>Sordariomycetes</taxon>
        <taxon>Sordariomycetidae</taxon>
        <taxon>Sordariales</taxon>
        <taxon>Podosporaceae</taxon>
        <taxon>Podospora</taxon>
    </lineage>
</organism>
<evidence type="ECO:0000313" key="1">
    <source>
        <dbReference type="EMBL" id="KAK4676901.1"/>
    </source>
</evidence>
<gene>
    <name evidence="1" type="ORF">QC764_0065220</name>
</gene>